<feature type="domain" description="Ubiquitin-like protease family profile" evidence="5">
    <location>
        <begin position="409"/>
        <end position="597"/>
    </location>
</feature>
<protein>
    <recommendedName>
        <fullName evidence="5">Ubiquitin-like protease family profile domain-containing protein</fullName>
    </recommendedName>
</protein>
<accession>A0AAV1AX66</accession>
<dbReference type="PANTHER" id="PTHR33018">
    <property type="entry name" value="OS10G0338966 PROTEIN-RELATED"/>
    <property type="match status" value="1"/>
</dbReference>
<evidence type="ECO:0000256" key="1">
    <source>
        <dbReference type="ARBA" id="ARBA00005234"/>
    </source>
</evidence>
<dbReference type="GO" id="GO:0006508">
    <property type="term" value="P:proteolysis"/>
    <property type="evidence" value="ECO:0007669"/>
    <property type="project" value="UniProtKB-KW"/>
</dbReference>
<reference evidence="6 7" key="1">
    <citation type="submission" date="2023-01" db="EMBL/GenBank/DDBJ databases">
        <authorList>
            <person name="Kreplak J."/>
        </authorList>
    </citation>
    <scope>NUCLEOTIDE SEQUENCE [LARGE SCALE GENOMIC DNA]</scope>
</reference>
<dbReference type="EMBL" id="OX451740">
    <property type="protein sequence ID" value="CAI8614764.1"/>
    <property type="molecule type" value="Genomic_DNA"/>
</dbReference>
<evidence type="ECO:0000256" key="3">
    <source>
        <dbReference type="ARBA" id="ARBA00022801"/>
    </source>
</evidence>
<feature type="region of interest" description="Disordered" evidence="4">
    <location>
        <begin position="1"/>
        <end position="88"/>
    </location>
</feature>
<dbReference type="AlphaFoldDB" id="A0AAV1AX66"/>
<dbReference type="Proteomes" id="UP001157006">
    <property type="component" value="Chromosome 5"/>
</dbReference>
<evidence type="ECO:0000313" key="6">
    <source>
        <dbReference type="EMBL" id="CAI8614764.1"/>
    </source>
</evidence>
<dbReference type="Pfam" id="PF02902">
    <property type="entry name" value="Peptidase_C48"/>
    <property type="match status" value="1"/>
</dbReference>
<feature type="compositionally biased region" description="Polar residues" evidence="4">
    <location>
        <begin position="65"/>
        <end position="82"/>
    </location>
</feature>
<gene>
    <name evidence="6" type="ORF">VFH_V145560</name>
</gene>
<keyword evidence="7" id="KW-1185">Reference proteome</keyword>
<keyword evidence="2" id="KW-0645">Protease</keyword>
<dbReference type="SUPFAM" id="SSF54001">
    <property type="entry name" value="Cysteine proteinases"/>
    <property type="match status" value="1"/>
</dbReference>
<evidence type="ECO:0000256" key="2">
    <source>
        <dbReference type="ARBA" id="ARBA00022670"/>
    </source>
</evidence>
<dbReference type="InterPro" id="IPR038765">
    <property type="entry name" value="Papain-like_cys_pep_sf"/>
</dbReference>
<dbReference type="GO" id="GO:0008234">
    <property type="term" value="F:cysteine-type peptidase activity"/>
    <property type="evidence" value="ECO:0007669"/>
    <property type="project" value="InterPro"/>
</dbReference>
<evidence type="ECO:0000259" key="5">
    <source>
        <dbReference type="PROSITE" id="PS50600"/>
    </source>
</evidence>
<evidence type="ECO:0000256" key="4">
    <source>
        <dbReference type="SAM" id="MobiDB-lite"/>
    </source>
</evidence>
<evidence type="ECO:0000313" key="7">
    <source>
        <dbReference type="Proteomes" id="UP001157006"/>
    </source>
</evidence>
<keyword evidence="3" id="KW-0378">Hydrolase</keyword>
<dbReference type="InterPro" id="IPR003653">
    <property type="entry name" value="Peptidase_C48_C"/>
</dbReference>
<proteinExistence type="inferred from homology"/>
<dbReference type="Pfam" id="PF26133">
    <property type="entry name" value="DUF8039"/>
    <property type="match status" value="1"/>
</dbReference>
<comment type="similarity">
    <text evidence="1">Belongs to the peptidase C48 family.</text>
</comment>
<name>A0AAV1AX66_VICFA</name>
<dbReference type="PANTHER" id="PTHR33018:SF31">
    <property type="entry name" value="TRANSPOSASE, PTTA_EN_SPM, PLANT"/>
    <property type="match status" value="1"/>
</dbReference>
<feature type="compositionally biased region" description="Polar residues" evidence="4">
    <location>
        <begin position="33"/>
        <end position="56"/>
    </location>
</feature>
<sequence>MRQPLRTVSDPPTSTPSPISNETKAQLVFLIHTSWTAGPSDSEQHISPENSNVSNRQKTREPSGQMASNQDNENALENTQENTSEKDITRGITIMRGIIRDRDRGVTYNVEWNDNDQLIGSNAAKLTSYIGTLVRIHIPIITPRWKRGELDEAKEKVWTEIKRSFNIEDTRQRRDENFKKVSAINRERASKPAYPYKKGRLGYAHLEEKILEETKSDTTSLSAHLLWKEVRVGKDQVVNPDIQHVYDECETLSQSVSPGEDPHDTRSVLSRALNIAEYPGRKDKERYMAEKSSSHLKETSDKASINFQHKFPEGISSCQLYLSSPTYRLVGKGKVHNSSGDLLHNRPLPDGHMKVSVDIALDMGALLPVPDIVAETTLLRDAIGSFVAWPSDLIFIDDQTPTTPASKGKGILWHDESDVSPKEVPFQGSQQIFRHKELGVSIMHAYIRLLYDKLMRGNQLSNRFPFVSSSRVSGATIGREPNSVREHLVERFMATGSTESLYLWVYNTVPTGRHWLLVAIDPIKEVVYYLNSVDGDWTNYPDMKLMIDTAIQVFRCQREARVRRSKSNNINWIKVQCPQQQNGIDCGYFVMRFIKEIIQLNQIEIPVTV</sequence>
<dbReference type="Gene3D" id="3.40.395.10">
    <property type="entry name" value="Adenoviral Proteinase, Chain A"/>
    <property type="match status" value="1"/>
</dbReference>
<dbReference type="InterPro" id="IPR058352">
    <property type="entry name" value="DUF8039"/>
</dbReference>
<organism evidence="6 7">
    <name type="scientific">Vicia faba</name>
    <name type="common">Broad bean</name>
    <name type="synonym">Faba vulgaris</name>
    <dbReference type="NCBI Taxonomy" id="3906"/>
    <lineage>
        <taxon>Eukaryota</taxon>
        <taxon>Viridiplantae</taxon>
        <taxon>Streptophyta</taxon>
        <taxon>Embryophyta</taxon>
        <taxon>Tracheophyta</taxon>
        <taxon>Spermatophyta</taxon>
        <taxon>Magnoliopsida</taxon>
        <taxon>eudicotyledons</taxon>
        <taxon>Gunneridae</taxon>
        <taxon>Pentapetalae</taxon>
        <taxon>rosids</taxon>
        <taxon>fabids</taxon>
        <taxon>Fabales</taxon>
        <taxon>Fabaceae</taxon>
        <taxon>Papilionoideae</taxon>
        <taxon>50 kb inversion clade</taxon>
        <taxon>NPAAA clade</taxon>
        <taxon>Hologalegina</taxon>
        <taxon>IRL clade</taxon>
        <taxon>Fabeae</taxon>
        <taxon>Vicia</taxon>
    </lineage>
</organism>
<dbReference type="PROSITE" id="PS50600">
    <property type="entry name" value="ULP_PROTEASE"/>
    <property type="match status" value="1"/>
</dbReference>
<feature type="compositionally biased region" description="Low complexity" evidence="4">
    <location>
        <begin position="7"/>
        <end position="23"/>
    </location>
</feature>